<organism evidence="1 2">
    <name type="scientific">Nyssa sinensis</name>
    <dbReference type="NCBI Taxonomy" id="561372"/>
    <lineage>
        <taxon>Eukaryota</taxon>
        <taxon>Viridiplantae</taxon>
        <taxon>Streptophyta</taxon>
        <taxon>Embryophyta</taxon>
        <taxon>Tracheophyta</taxon>
        <taxon>Spermatophyta</taxon>
        <taxon>Magnoliopsida</taxon>
        <taxon>eudicotyledons</taxon>
        <taxon>Gunneridae</taxon>
        <taxon>Pentapetalae</taxon>
        <taxon>asterids</taxon>
        <taxon>Cornales</taxon>
        <taxon>Nyssaceae</taxon>
        <taxon>Nyssa</taxon>
    </lineage>
</organism>
<keyword evidence="2" id="KW-1185">Reference proteome</keyword>
<dbReference type="EMBL" id="CM018041">
    <property type="protein sequence ID" value="KAA8534119.1"/>
    <property type="molecule type" value="Genomic_DNA"/>
</dbReference>
<accession>A0A5J5AUM8</accession>
<protein>
    <recommendedName>
        <fullName evidence="3">DUF674 family protein</fullName>
    </recommendedName>
</protein>
<name>A0A5J5AUM8_9ASTE</name>
<reference evidence="1 2" key="1">
    <citation type="submission" date="2019-09" db="EMBL/GenBank/DDBJ databases">
        <title>A chromosome-level genome assembly of the Chinese tupelo Nyssa sinensis.</title>
        <authorList>
            <person name="Yang X."/>
            <person name="Kang M."/>
            <person name="Yang Y."/>
            <person name="Xiong H."/>
            <person name="Wang M."/>
            <person name="Zhang Z."/>
            <person name="Wang Z."/>
            <person name="Wu H."/>
            <person name="Ma T."/>
            <person name="Liu J."/>
            <person name="Xi Z."/>
        </authorList>
    </citation>
    <scope>NUCLEOTIDE SEQUENCE [LARGE SCALE GENOMIC DNA]</scope>
    <source>
        <strain evidence="1">J267</strain>
        <tissue evidence="1">Leaf</tissue>
    </source>
</reference>
<dbReference type="InterPro" id="IPR007750">
    <property type="entry name" value="DUF674"/>
</dbReference>
<dbReference type="PANTHER" id="PTHR33103">
    <property type="entry name" value="OS01G0153900 PROTEIN"/>
    <property type="match status" value="1"/>
</dbReference>
<dbReference type="OrthoDB" id="1713386at2759"/>
<proteinExistence type="predicted"/>
<dbReference type="Proteomes" id="UP000325577">
    <property type="component" value="Linkage Group LG18"/>
</dbReference>
<dbReference type="PANTHER" id="PTHR33103:SF27">
    <property type="entry name" value="OS04G0594700 PROTEIN"/>
    <property type="match status" value="1"/>
</dbReference>
<evidence type="ECO:0000313" key="1">
    <source>
        <dbReference type="EMBL" id="KAA8534119.1"/>
    </source>
</evidence>
<dbReference type="AlphaFoldDB" id="A0A5J5AUM8"/>
<sequence length="373" mass="40485">MDGRGILSEFANVRCHCGQVMNQLATMLEPVDAASCDQGEGGFLKGGADRFLVSDDLRVMPGLSSQCLMLLKNLSIMDAKELESQSMNIGPEEILQLLRSSLLSKTPLTHWIWLKQGASDLMELELNNMAESLDKTSATSDSKKMSLKLFISKSREQVLYAESGEDFADLLFSFLTFPLGSILKLLGGKSLLGCVDNLYGSVKDLSTDNYLKSDELKNMLLCPKLAPFFACENQLLHVEESSSPQYLLYSNGKPNNKWFVRPLTTESNVSSLGEGLGPLSMVNPKSSTGETTGGGGYVKGPAKFMVTDALVVTQLSPISSISFLGKLDVPITDVDEKVVQVGEEEALNLLKAALISETALTDVFNLTDKSVLE</sequence>
<gene>
    <name evidence="1" type="ORF">F0562_031688</name>
</gene>
<evidence type="ECO:0008006" key="3">
    <source>
        <dbReference type="Google" id="ProtNLM"/>
    </source>
</evidence>
<dbReference type="Pfam" id="PF05056">
    <property type="entry name" value="DUF674"/>
    <property type="match status" value="1"/>
</dbReference>
<evidence type="ECO:0000313" key="2">
    <source>
        <dbReference type="Proteomes" id="UP000325577"/>
    </source>
</evidence>